<dbReference type="Pfam" id="PF10604">
    <property type="entry name" value="Polyketide_cyc2"/>
    <property type="match status" value="1"/>
</dbReference>
<dbReference type="Proteomes" id="UP000240739">
    <property type="component" value="Unassembled WGS sequence"/>
</dbReference>
<keyword evidence="2" id="KW-1185">Reference proteome</keyword>
<dbReference type="InterPro" id="IPR023393">
    <property type="entry name" value="START-like_dom_sf"/>
</dbReference>
<reference evidence="1 2" key="1">
    <citation type="submission" date="2018-03" db="EMBL/GenBank/DDBJ databases">
        <title>Aquarubrobacter algicola gen. nov., sp. nov., a novel actinobacterium isolated from shallow eutrophic lake during the end of cyanobacterial harmful algal blooms.</title>
        <authorList>
            <person name="Chun S.J."/>
        </authorList>
    </citation>
    <scope>NUCLEOTIDE SEQUENCE [LARGE SCALE GENOMIC DNA]</scope>
    <source>
        <strain evidence="1 2">Seoho-28</strain>
    </source>
</reference>
<dbReference type="AlphaFoldDB" id="A0A2T4UIG0"/>
<accession>A0A2T4UIG0</accession>
<evidence type="ECO:0000313" key="1">
    <source>
        <dbReference type="EMBL" id="PTL58995.1"/>
    </source>
</evidence>
<dbReference type="InterPro" id="IPR019587">
    <property type="entry name" value="Polyketide_cyclase/dehydratase"/>
</dbReference>
<protein>
    <submittedName>
        <fullName evidence="1">SRPBCC family protein</fullName>
    </submittedName>
</protein>
<dbReference type="Gene3D" id="3.30.530.20">
    <property type="match status" value="1"/>
</dbReference>
<comment type="caution">
    <text evidence="1">The sequence shown here is derived from an EMBL/GenBank/DDBJ whole genome shotgun (WGS) entry which is preliminary data.</text>
</comment>
<dbReference type="OrthoDB" id="191189at2"/>
<name>A0A2T4UIG0_9ACTN</name>
<proteinExistence type="predicted"/>
<gene>
    <name evidence="1" type="ORF">C7Y72_04695</name>
</gene>
<dbReference type="EMBL" id="PYYB01000001">
    <property type="protein sequence ID" value="PTL58995.1"/>
    <property type="molecule type" value="Genomic_DNA"/>
</dbReference>
<sequence length="146" mass="15683">MSLSLVRGVSRAVLRYQADTAADAATAWALLARPDRWSDWAPHVRGAWGLGEPEVREGARGAARLLGVVPVPARITAVEEGRSWTWDVGGILMDHVVEPLERGAVVAVQLRAPAPVEALLARTYGPVVALLVRRLARVAERPSAGR</sequence>
<dbReference type="SUPFAM" id="SSF55961">
    <property type="entry name" value="Bet v1-like"/>
    <property type="match status" value="1"/>
</dbReference>
<organism evidence="1 2">
    <name type="scientific">Paraconexibacter algicola</name>
    <dbReference type="NCBI Taxonomy" id="2133960"/>
    <lineage>
        <taxon>Bacteria</taxon>
        <taxon>Bacillati</taxon>
        <taxon>Actinomycetota</taxon>
        <taxon>Thermoleophilia</taxon>
        <taxon>Solirubrobacterales</taxon>
        <taxon>Paraconexibacteraceae</taxon>
        <taxon>Paraconexibacter</taxon>
    </lineage>
</organism>
<evidence type="ECO:0000313" key="2">
    <source>
        <dbReference type="Proteomes" id="UP000240739"/>
    </source>
</evidence>